<dbReference type="Proteomes" id="UP000295129">
    <property type="component" value="Unassembled WGS sequence"/>
</dbReference>
<evidence type="ECO:0000256" key="2">
    <source>
        <dbReference type="SAM" id="SignalP"/>
    </source>
</evidence>
<feature type="repeat" description="TPR" evidence="1">
    <location>
        <begin position="380"/>
        <end position="413"/>
    </location>
</feature>
<proteinExistence type="predicted"/>
<evidence type="ECO:0000256" key="1">
    <source>
        <dbReference type="PROSITE-ProRule" id="PRU00339"/>
    </source>
</evidence>
<feature type="repeat" description="TPR" evidence="1">
    <location>
        <begin position="482"/>
        <end position="515"/>
    </location>
</feature>
<dbReference type="InterPro" id="IPR011990">
    <property type="entry name" value="TPR-like_helical_dom_sf"/>
</dbReference>
<evidence type="ECO:0000313" key="4">
    <source>
        <dbReference type="EMBL" id="TDN44516.1"/>
    </source>
</evidence>
<dbReference type="EMBL" id="SNVV01000034">
    <property type="protein sequence ID" value="TDN44516.1"/>
    <property type="molecule type" value="Genomic_DNA"/>
</dbReference>
<feature type="repeat" description="TPR" evidence="1">
    <location>
        <begin position="788"/>
        <end position="821"/>
    </location>
</feature>
<feature type="domain" description="Ancillary SecYEG translocon subunit/Cell division coordinator CpoB TPR" evidence="3">
    <location>
        <begin position="629"/>
        <end position="755"/>
    </location>
</feature>
<dbReference type="InterPro" id="IPR014266">
    <property type="entry name" value="PEP-CTERM_TPR_PrsT"/>
</dbReference>
<organism evidence="4 5">
    <name type="scientific">Azoarcus indigens</name>
    <dbReference type="NCBI Taxonomy" id="29545"/>
    <lineage>
        <taxon>Bacteria</taxon>
        <taxon>Pseudomonadati</taxon>
        <taxon>Pseudomonadota</taxon>
        <taxon>Betaproteobacteria</taxon>
        <taxon>Rhodocyclales</taxon>
        <taxon>Zoogloeaceae</taxon>
        <taxon>Azoarcus</taxon>
    </lineage>
</organism>
<keyword evidence="5" id="KW-1185">Reference proteome</keyword>
<dbReference type="Pfam" id="PF14559">
    <property type="entry name" value="TPR_19"/>
    <property type="match status" value="3"/>
</dbReference>
<name>A0A4R6DIA4_9RHOO</name>
<dbReference type="PANTHER" id="PTHR12558:SF44">
    <property type="entry name" value="TETRATRICOPEPTIDE REPEAT-CONTAINING PROTEIN"/>
    <property type="match status" value="1"/>
</dbReference>
<dbReference type="SMART" id="SM00028">
    <property type="entry name" value="TPR"/>
    <property type="match status" value="15"/>
</dbReference>
<accession>A0A4R6DIA4</accession>
<comment type="caution">
    <text evidence="4">The sequence shown here is derived from an EMBL/GenBank/DDBJ whole genome shotgun (WGS) entry which is preliminary data.</text>
</comment>
<dbReference type="PROSITE" id="PS51257">
    <property type="entry name" value="PROKAR_LIPOPROTEIN"/>
    <property type="match status" value="1"/>
</dbReference>
<dbReference type="Pfam" id="PF09976">
    <property type="entry name" value="TPR_21"/>
    <property type="match status" value="1"/>
</dbReference>
<dbReference type="PANTHER" id="PTHR12558">
    <property type="entry name" value="CELL DIVISION CYCLE 16,23,27"/>
    <property type="match status" value="1"/>
</dbReference>
<evidence type="ECO:0000259" key="3">
    <source>
        <dbReference type="Pfam" id="PF09976"/>
    </source>
</evidence>
<reference evidence="4 5" key="1">
    <citation type="submission" date="2019-03" db="EMBL/GenBank/DDBJ databases">
        <title>Genomic Encyclopedia of Type Strains, Phase IV (KMG-IV): sequencing the most valuable type-strain genomes for metagenomic binning, comparative biology and taxonomic classification.</title>
        <authorList>
            <person name="Goeker M."/>
        </authorList>
    </citation>
    <scope>NUCLEOTIDE SEQUENCE [LARGE SCALE GENOMIC DNA]</scope>
    <source>
        <strain evidence="4 5">DSM 12121</strain>
    </source>
</reference>
<protein>
    <submittedName>
        <fullName evidence="4">Putative PEP-CTERM system TPR-repeat lipoprotein</fullName>
    </submittedName>
</protein>
<keyword evidence="1" id="KW-0802">TPR repeat</keyword>
<dbReference type="AlphaFoldDB" id="A0A4R6DIA4"/>
<dbReference type="PROSITE" id="PS50005">
    <property type="entry name" value="TPR"/>
    <property type="match status" value="4"/>
</dbReference>
<evidence type="ECO:0000313" key="5">
    <source>
        <dbReference type="Proteomes" id="UP000295129"/>
    </source>
</evidence>
<dbReference type="InterPro" id="IPR018704">
    <property type="entry name" value="SecYEG/CpoB_TPR"/>
</dbReference>
<sequence>MRSQRSGRALRRHPSLGGAVAAACLSVALLAGCGDDPQAMVASAKTYLEKKDYNAAGIQLKNALLEDADLAEARYLLGKVYLEQGDAFAAVKELKRAEELGYSSDAVAPELARALLRSGDFDGVLKSYGERKLPEAGAQARLLAAVGDARMAKGDIAAARNAYEAALAADASVYPARIGLGRTRLAGGDIVGARAEAETVAKQEPGAPEAHALLAETWLAERRPDEAVAALDAAVAARPSALSYHFRLVSLLLSMNKLDEAKERLAAMKKAAPAHPSTRYLQAFVDFREGRFQEARNGVQLVLKGTPDYLPAHLLAGSVLVRLNDYIAARPHLNKVLERAPQQPLARRLLVASYLGSGESARALEALQPLLQQAQQSEDASLMALAGQVYLANGDFDAAESYLSRAVSKSPNDATNRARLGVAKMAGGDTDGAFADLEAASSLDQSTAQADLALVFAHMRRGEYDKALVAQKELERKEPNNPQTYNLKGGVFLAKKDFAEARQAFEKAVSIQPSYLPAITNLVRLDLLDKKPAEAKARYEKLIAQEPRNSDALVALAEVQRSTGSPAAEVLATLEKAAAVAPAATGPKIALIQQHLRMQQPNKALGIAQTAVTANPADVPALEVLAHTQLAAGDRQQAISSFTKLVSLQQQAPGPLVDLAEAQRLAGDLTGAEQSLQRALAIQRDHVLASQRLVTLRLQSGNQEGALAQTKRMQQQHADNPLGYLLEGDVRMSANQWTEAAAAYRRAFDQGQSAEVVNKLHSALSRAGRKAEADKVTSAWLATHPRDLTVLGYLGETALSERRYAEAARHFKSMLEVAPDNVLILNNLAWVANEIKDPAALAYAERALAAEPNNPVVLDTVGNIEINVGKQDAGIAKLAKAVSLAPDLAQLRLNLAKAYAKVGRKDEAKKEIDTLLATAKDGSPLQAEARELAKTL</sequence>
<feature type="signal peptide" evidence="2">
    <location>
        <begin position="1"/>
        <end position="31"/>
    </location>
</feature>
<keyword evidence="4" id="KW-0449">Lipoprotein</keyword>
<feature type="repeat" description="TPR" evidence="1">
    <location>
        <begin position="71"/>
        <end position="104"/>
    </location>
</feature>
<gene>
    <name evidence="4" type="ORF">C7389_13430</name>
</gene>
<dbReference type="SUPFAM" id="SSF48452">
    <property type="entry name" value="TPR-like"/>
    <property type="match status" value="5"/>
</dbReference>
<dbReference type="Pfam" id="PF13432">
    <property type="entry name" value="TPR_16"/>
    <property type="match status" value="4"/>
</dbReference>
<dbReference type="OrthoDB" id="5290951at2"/>
<dbReference type="RefSeq" id="WP_133595064.1">
    <property type="nucleotide sequence ID" value="NZ_SNVV01000034.1"/>
</dbReference>
<dbReference type="InterPro" id="IPR019734">
    <property type="entry name" value="TPR_rpt"/>
</dbReference>
<dbReference type="Pfam" id="PF13181">
    <property type="entry name" value="TPR_8"/>
    <property type="match status" value="1"/>
</dbReference>
<dbReference type="Gene3D" id="1.25.40.10">
    <property type="entry name" value="Tetratricopeptide repeat domain"/>
    <property type="match status" value="5"/>
</dbReference>
<feature type="chain" id="PRO_5020984778" evidence="2">
    <location>
        <begin position="32"/>
        <end position="936"/>
    </location>
</feature>
<dbReference type="GO" id="GO:0051301">
    <property type="term" value="P:cell division"/>
    <property type="evidence" value="ECO:0007669"/>
    <property type="project" value="TreeGrafter"/>
</dbReference>
<dbReference type="NCBIfam" id="TIGR02917">
    <property type="entry name" value="PEP_TPR_lipo"/>
    <property type="match status" value="1"/>
</dbReference>
<keyword evidence="2" id="KW-0732">Signal</keyword>